<feature type="region of interest" description="Disordered" evidence="1">
    <location>
        <begin position="73"/>
        <end position="94"/>
    </location>
</feature>
<organism evidence="2 3">
    <name type="scientific">Papaver somniferum</name>
    <name type="common">Opium poppy</name>
    <dbReference type="NCBI Taxonomy" id="3469"/>
    <lineage>
        <taxon>Eukaryota</taxon>
        <taxon>Viridiplantae</taxon>
        <taxon>Streptophyta</taxon>
        <taxon>Embryophyta</taxon>
        <taxon>Tracheophyta</taxon>
        <taxon>Spermatophyta</taxon>
        <taxon>Magnoliopsida</taxon>
        <taxon>Ranunculales</taxon>
        <taxon>Papaveraceae</taxon>
        <taxon>Papaveroideae</taxon>
        <taxon>Papaver</taxon>
    </lineage>
</organism>
<gene>
    <name evidence="2" type="ORF">C5167_010048</name>
</gene>
<protein>
    <submittedName>
        <fullName evidence="2">Uncharacterized protein</fullName>
    </submittedName>
</protein>
<reference evidence="2 3" key="1">
    <citation type="journal article" date="2018" name="Science">
        <title>The opium poppy genome and morphinan production.</title>
        <authorList>
            <person name="Guo L."/>
            <person name="Winzer T."/>
            <person name="Yang X."/>
            <person name="Li Y."/>
            <person name="Ning Z."/>
            <person name="He Z."/>
            <person name="Teodor R."/>
            <person name="Lu Y."/>
            <person name="Bowser T.A."/>
            <person name="Graham I.A."/>
            <person name="Ye K."/>
        </authorList>
    </citation>
    <scope>NUCLEOTIDE SEQUENCE [LARGE SCALE GENOMIC DNA]</scope>
    <source>
        <strain evidence="3">cv. HN1</strain>
        <tissue evidence="2">Leaves</tissue>
    </source>
</reference>
<dbReference type="EMBL" id="CM010720">
    <property type="protein sequence ID" value="RZC66369.1"/>
    <property type="molecule type" value="Genomic_DNA"/>
</dbReference>
<sequence>ASLAKKVRRKYSASLCKQYNSPPSPSPFFFFTFSFLEVKMETSTQMEAYKLPGRLIPHIISTSEHIYRIPELEMEQDTEAEQYTEDEDEDDDGE</sequence>
<accession>A0A4Y7K380</accession>
<name>A0A4Y7K380_PAPSO</name>
<dbReference type="Gramene" id="RZC66369">
    <property type="protein sequence ID" value="RZC66369"/>
    <property type="gene ID" value="C5167_010048"/>
</dbReference>
<evidence type="ECO:0000313" key="2">
    <source>
        <dbReference type="EMBL" id="RZC66369.1"/>
    </source>
</evidence>
<feature type="non-terminal residue" evidence="2">
    <location>
        <position position="1"/>
    </location>
</feature>
<evidence type="ECO:0000313" key="3">
    <source>
        <dbReference type="Proteomes" id="UP000316621"/>
    </source>
</evidence>
<proteinExistence type="predicted"/>
<dbReference type="Proteomes" id="UP000316621">
    <property type="component" value="Chromosome 6"/>
</dbReference>
<keyword evidence="3" id="KW-1185">Reference proteome</keyword>
<dbReference type="AlphaFoldDB" id="A0A4Y7K380"/>
<evidence type="ECO:0000256" key="1">
    <source>
        <dbReference type="SAM" id="MobiDB-lite"/>
    </source>
</evidence>